<dbReference type="Proteomes" id="UP001199424">
    <property type="component" value="Unassembled WGS sequence"/>
</dbReference>
<keyword evidence="2" id="KW-0472">Membrane</keyword>
<feature type="compositionally biased region" description="Low complexity" evidence="1">
    <location>
        <begin position="30"/>
        <end position="47"/>
    </location>
</feature>
<dbReference type="AlphaFoldDB" id="A0AAE3APC9"/>
<dbReference type="InterPro" id="IPR026870">
    <property type="entry name" value="Zinc_ribbon_dom"/>
</dbReference>
<sequence>MAFCEKCGAQIPENGTFCAACGAPVAAQAQPTRIPEQPAAQPQAPEQQPQPPVYPQQPVYQQPVYPQQPAYDPADHTAEFDPEDVSQNKVIAMAAYILGTVGIIIALLAAPQSKYAAFHSRQALKLDIVSTLLLIVSAVLAFTFIVPIAGAVCIAILFVVRIICFFQVCSGKAKDAAIIGKLPFLK</sequence>
<feature type="transmembrane region" description="Helical" evidence="2">
    <location>
        <begin position="131"/>
        <end position="160"/>
    </location>
</feature>
<name>A0AAE3APC9_9FIRM</name>
<dbReference type="RefSeq" id="WP_308450118.1">
    <property type="nucleotide sequence ID" value="NZ_JAJEQC010000024.1"/>
</dbReference>
<evidence type="ECO:0000256" key="2">
    <source>
        <dbReference type="SAM" id="Phobius"/>
    </source>
</evidence>
<proteinExistence type="predicted"/>
<keyword evidence="5" id="KW-1185">Reference proteome</keyword>
<comment type="caution">
    <text evidence="4">The sequence shown here is derived from an EMBL/GenBank/DDBJ whole genome shotgun (WGS) entry which is preliminary data.</text>
</comment>
<evidence type="ECO:0000256" key="1">
    <source>
        <dbReference type="SAM" id="MobiDB-lite"/>
    </source>
</evidence>
<evidence type="ECO:0000259" key="3">
    <source>
        <dbReference type="Pfam" id="PF13240"/>
    </source>
</evidence>
<gene>
    <name evidence="4" type="ORF">LKD31_13510</name>
</gene>
<accession>A0AAE3APC9</accession>
<feature type="transmembrane region" description="Helical" evidence="2">
    <location>
        <begin position="90"/>
        <end position="110"/>
    </location>
</feature>
<protein>
    <submittedName>
        <fullName evidence="4">Zinc ribbon domain-containing protein</fullName>
    </submittedName>
</protein>
<dbReference type="Pfam" id="PF13240">
    <property type="entry name" value="Zn_Ribbon_1"/>
    <property type="match status" value="1"/>
</dbReference>
<dbReference type="EMBL" id="JAJEQC010000024">
    <property type="protein sequence ID" value="MCC2138009.1"/>
    <property type="molecule type" value="Genomic_DNA"/>
</dbReference>
<keyword evidence="2" id="KW-0812">Transmembrane</keyword>
<feature type="region of interest" description="Disordered" evidence="1">
    <location>
        <begin position="30"/>
        <end position="58"/>
    </location>
</feature>
<evidence type="ECO:0000313" key="5">
    <source>
        <dbReference type="Proteomes" id="UP001199424"/>
    </source>
</evidence>
<feature type="domain" description="Zinc-ribbon" evidence="3">
    <location>
        <begin position="3"/>
        <end position="25"/>
    </location>
</feature>
<evidence type="ECO:0000313" key="4">
    <source>
        <dbReference type="EMBL" id="MCC2138009.1"/>
    </source>
</evidence>
<keyword evidence="2" id="KW-1133">Transmembrane helix</keyword>
<reference evidence="4" key="1">
    <citation type="submission" date="2021-10" db="EMBL/GenBank/DDBJ databases">
        <title>Anaerobic single-cell dispensing facilitates the cultivation of human gut bacteria.</title>
        <authorList>
            <person name="Afrizal A."/>
        </authorList>
    </citation>
    <scope>NUCLEOTIDE SEQUENCE</scope>
    <source>
        <strain evidence="4">CLA-AA-H250</strain>
    </source>
</reference>
<organism evidence="4 5">
    <name type="scientific">Hominenteromicrobium mulieris</name>
    <dbReference type="NCBI Taxonomy" id="2885357"/>
    <lineage>
        <taxon>Bacteria</taxon>
        <taxon>Bacillati</taxon>
        <taxon>Bacillota</taxon>
        <taxon>Clostridia</taxon>
        <taxon>Eubacteriales</taxon>
        <taxon>Oscillospiraceae</taxon>
        <taxon>Hominenteromicrobium</taxon>
    </lineage>
</organism>